<keyword evidence="3" id="KW-1185">Reference proteome</keyword>
<organism evidence="2 3">
    <name type="scientific">Mycoplasmopsis californica</name>
    <dbReference type="NCBI Taxonomy" id="2113"/>
    <lineage>
        <taxon>Bacteria</taxon>
        <taxon>Bacillati</taxon>
        <taxon>Mycoplasmatota</taxon>
        <taxon>Mycoplasmoidales</taxon>
        <taxon>Metamycoplasmataceae</taxon>
        <taxon>Mycoplasmopsis</taxon>
    </lineage>
</organism>
<proteinExistence type="predicted"/>
<dbReference type="PROSITE" id="PS51257">
    <property type="entry name" value="PROKAR_LIPOPROTEIN"/>
    <property type="match status" value="1"/>
</dbReference>
<feature type="signal peptide" evidence="1">
    <location>
        <begin position="1"/>
        <end position="19"/>
    </location>
</feature>
<dbReference type="EMBL" id="CP007521">
    <property type="protein sequence ID" value="AIA29540.1"/>
    <property type="molecule type" value="Genomic_DNA"/>
</dbReference>
<dbReference type="AlphaFoldDB" id="A0A059XR59"/>
<dbReference type="eggNOG" id="ENOG5031ZF7">
    <property type="taxonomic scope" value="Bacteria"/>
</dbReference>
<name>A0A059XR59_9BACT</name>
<dbReference type="RefSeq" id="WP_038561773.1">
    <property type="nucleotide sequence ID" value="NZ_CP007521.1"/>
</dbReference>
<dbReference type="KEGG" id="mcr:MCFN_02005"/>
<evidence type="ECO:0000256" key="1">
    <source>
        <dbReference type="SAM" id="SignalP"/>
    </source>
</evidence>
<sequence length="184" mass="21340">MKIKSGLLLPIAFIPAAFSTACFLDGGFNERKQPWDFTKFKNIKDAKNVAIDSVKISFKNNPSQQYKLEVIKPEADEVAHDKAKAIEFINRYFVISMIVTRPHNGWDAGNNYSHIHNERVTDATKKHEKVLDFEFNLHKKPKFINIKDNVISFDLELANKIFDHENKEEPLYYLHKTFTINLEG</sequence>
<accession>A0A059XR59</accession>
<dbReference type="Proteomes" id="UP000027088">
    <property type="component" value="Chromosome"/>
</dbReference>
<keyword evidence="1" id="KW-0732">Signal</keyword>
<reference evidence="2 3" key="1">
    <citation type="journal article" date="2014" name="Genome Announc.">
        <title>Complete Genome Sequence of the Bovine Mastitis Pathogen Mycoplasma californicum Strain ST-6T (ATCC 33461T).</title>
        <authorList>
            <person name="Calcutt M.J."/>
            <person name="Foecking M.F."/>
            <person name="Fox L.K."/>
        </authorList>
    </citation>
    <scope>NUCLEOTIDE SEQUENCE [LARGE SCALE GENOMIC DNA]</scope>
    <source>
        <strain evidence="2 3">ST-6</strain>
    </source>
</reference>
<evidence type="ECO:0000313" key="2">
    <source>
        <dbReference type="EMBL" id="AIA29540.1"/>
    </source>
</evidence>
<keyword evidence="2" id="KW-0449">Lipoprotein</keyword>
<protein>
    <submittedName>
        <fullName evidence="2">Lipoprotein</fullName>
    </submittedName>
</protein>
<evidence type="ECO:0000313" key="3">
    <source>
        <dbReference type="Proteomes" id="UP000027088"/>
    </source>
</evidence>
<gene>
    <name evidence="2" type="ORF">MCFN_02005</name>
</gene>
<feature type="chain" id="PRO_5001584905" evidence="1">
    <location>
        <begin position="20"/>
        <end position="184"/>
    </location>
</feature>